<dbReference type="InterPro" id="IPR050091">
    <property type="entry name" value="PKS_NRPS_Biosynth_Enz"/>
</dbReference>
<feature type="domain" description="PKS/mFAS DH" evidence="9">
    <location>
        <begin position="1"/>
        <end position="281"/>
    </location>
</feature>
<keyword evidence="11" id="KW-1185">Reference proteome</keyword>
<dbReference type="SMART" id="SM00823">
    <property type="entry name" value="PKS_PP"/>
    <property type="match status" value="1"/>
</dbReference>
<feature type="region of interest" description="N-terminal hotdog fold" evidence="6">
    <location>
        <begin position="1"/>
        <end position="119"/>
    </location>
</feature>
<dbReference type="PROSITE" id="PS50075">
    <property type="entry name" value="CARRIER"/>
    <property type="match status" value="1"/>
</dbReference>
<dbReference type="Gene3D" id="3.10.129.110">
    <property type="entry name" value="Polyketide synthase dehydratase"/>
    <property type="match status" value="1"/>
</dbReference>
<sequence length="1561" mass="169763">MRTARIRSSVMVRDTDPLVSEHRVQDIHILPGVSMLDAAYKVMAAAQIDTDSVVLRGILFHEPVVTNAEMDRKLTVTVEKAGEQGRISVTSVPWKGDRALSDSVTSHMTCTFQLTGRAELPPLPADLASRLGEPVNLEACYGVTRHIGIFHDSFMKCMGTVAPLPSGDFVGTVSLGERALARGRDFLLHPVFLDCSTIVPLFHLRHRLDEANLFIPFAIDEFQARSLKGQRQVRVWVEKPDGDIADRELIHHSFGIYDMEGQPLVRFRKFGVKRVRALDGIRRLLARAGTITVAEPQPVPVAPAPAPVAALEAIPDAPVQWEGEPILGLIGSLIARHGKIDWSDESAETPFFDLGLDSLALLDISESLEKELDVQLYPTLLFERSTAAALAAYLRESFPEAVARRSGALFVSKAEKVPAETPATPAAEDRRPEERPQVLVPRWLPVRDIGPAGVGKTVALLGSGWAGGLMPRLVEWLGSRACFQALSEGSTDAVADFRSALEQGLTCDEIWLVGAGHDEAFALVKALLATGRLQSPLALKALTFNAFRVHDEAPDRGAGHGVWGLLQSLSREYPAVRVSQVDLDRAEVESAVRGEDDGLLARVERVGAHTRELRAVRAGRLYERRLLGVQPSAAGGSVPLRQGGVYLVLGGAGGVGMEFVRHLRRHYGARVAVVGRRPEEELRHRLSAEGEYGRDILYVQASVEDEVALAEALRTVRTRWGGLNGIVHSAMVLDDRRLADMDADAFARVLGPKVAGAEVLARVTEGLELDFLLFFSSVQSFVGNASQGNYAAASTFLDGHAAVLRARRSHPVVVINWGFWSEVGAVATDVYRGLLARQGVYGLRAGEALSALEQVLASGWEQAAIVAAEERVLEEMGLSRALVLGRAPVREVGGAAPVSVAPEHVESYRPVFTQTQQALEVLVSLARRRVARVLRELGLLGPEALSVDEAVKKGRIVAEHASLVRALLRRLEASGGAGAEELSEQAFDEAITRLAEEHAPLRHLVPLLRASLAAYPRILSGEQSAAEVVFPGGSSRLVRPVYGESEVSRFYNEAVAKAVRALATPQERRPLRILEVGAGTGSTTVEILRELGEAGIACEYRYTDLWEKLVSEAKERLGPVHPSLRFSFLDIGTDPAAQGLREEFDVVVATNVLHATRDLHASLRHVKKLLRPGGTLLLNESVEVQEFSTYTFGLLPGWWSAVDSHERLPDSPLVSAAGWPSLLRDEGFVAVRPIVPADDSVPALGAQQIFVAWSDGEVRQAAGARPARPEVSSQRELPRALAGQLRPVDLAGVTRGELPSPRRLALYQDARDNLWLFLDNPPANTFTDELLGELCTTLRRLPELVPELFCNRLVFLSHFGEYFSLGGDRDEVVRRLAAGEQEALAAFADKARTLLQLLASMNALVVAVVNGTAQGGGLETLLATDFQLVRDGVKVGLPEIKSGLIPGMGGLSYLKQLVGLPRTRRLVMLGEQLSAREAHELGFISHVVDDPFAAALAFEEELQHVETALYMKQVLGRETAERLTADIDAWLLYVLNHTGLIDARRVSSSRRVLEGLVAMRG</sequence>
<dbReference type="InterPro" id="IPR036291">
    <property type="entry name" value="NAD(P)-bd_dom_sf"/>
</dbReference>
<dbReference type="InterPro" id="IPR049552">
    <property type="entry name" value="PKS_DH_N"/>
</dbReference>
<dbReference type="InterPro" id="IPR018376">
    <property type="entry name" value="Enoyl-CoA_hyd/isom_CS"/>
</dbReference>
<dbReference type="Pfam" id="PF21089">
    <property type="entry name" value="PKS_DH_N"/>
    <property type="match status" value="1"/>
</dbReference>
<dbReference type="InterPro" id="IPR042104">
    <property type="entry name" value="PKS_dehydratase_sf"/>
</dbReference>
<dbReference type="SMART" id="SM00822">
    <property type="entry name" value="PKS_KR"/>
    <property type="match status" value="1"/>
</dbReference>
<feature type="active site" description="Proton acceptor; for dehydratase activity" evidence="6">
    <location>
        <position position="22"/>
    </location>
</feature>
<feature type="region of interest" description="C-terminal hotdog fold" evidence="6">
    <location>
        <begin position="132"/>
        <end position="281"/>
    </location>
</feature>
<dbReference type="Pfam" id="PF00378">
    <property type="entry name" value="ECH_1"/>
    <property type="match status" value="1"/>
</dbReference>
<dbReference type="CDD" id="cd08953">
    <property type="entry name" value="KR_2_SDR_x"/>
    <property type="match status" value="1"/>
</dbReference>
<dbReference type="InterPro" id="IPR006162">
    <property type="entry name" value="Ppantetheine_attach_site"/>
</dbReference>
<dbReference type="PROSITE" id="PS00166">
    <property type="entry name" value="ENOYL_COA_HYDRATASE"/>
    <property type="match status" value="1"/>
</dbReference>
<evidence type="ECO:0000256" key="7">
    <source>
        <dbReference type="RuleBase" id="RU003707"/>
    </source>
</evidence>
<dbReference type="CDD" id="cd06558">
    <property type="entry name" value="crotonase-like"/>
    <property type="match status" value="1"/>
</dbReference>
<evidence type="ECO:0000256" key="6">
    <source>
        <dbReference type="PROSITE-ProRule" id="PRU01363"/>
    </source>
</evidence>
<evidence type="ECO:0000256" key="2">
    <source>
        <dbReference type="ARBA" id="ARBA00022553"/>
    </source>
</evidence>
<evidence type="ECO:0000256" key="3">
    <source>
        <dbReference type="ARBA" id="ARBA00022679"/>
    </source>
</evidence>
<reference evidence="10 11" key="1">
    <citation type="submission" date="2019-08" db="EMBL/GenBank/DDBJ databases">
        <title>Archangium and Cystobacter genomes.</title>
        <authorList>
            <person name="Chen I.-C.K."/>
            <person name="Wielgoss S."/>
        </authorList>
    </citation>
    <scope>NUCLEOTIDE SEQUENCE [LARGE SCALE GENOMIC DNA]</scope>
    <source>
        <strain evidence="10 11">Cbm 6</strain>
    </source>
</reference>
<dbReference type="InterPro" id="IPR049551">
    <property type="entry name" value="PKS_DH_C"/>
</dbReference>
<evidence type="ECO:0000259" key="9">
    <source>
        <dbReference type="PROSITE" id="PS52019"/>
    </source>
</evidence>
<dbReference type="InterPro" id="IPR029045">
    <property type="entry name" value="ClpP/crotonase-like_dom_sf"/>
</dbReference>
<dbReference type="InterPro" id="IPR049900">
    <property type="entry name" value="PKS_mFAS_DH"/>
</dbReference>
<evidence type="ECO:0000313" key="11">
    <source>
        <dbReference type="Proteomes" id="UP001611383"/>
    </source>
</evidence>
<evidence type="ECO:0000313" key="10">
    <source>
        <dbReference type="EMBL" id="WNG46737.1"/>
    </source>
</evidence>
<dbReference type="EMBL" id="CP043494">
    <property type="protein sequence ID" value="WNG46737.1"/>
    <property type="molecule type" value="Genomic_DNA"/>
</dbReference>
<protein>
    <submittedName>
        <fullName evidence="10">SDR family NAD(P)-dependent oxidoreductase</fullName>
    </submittedName>
</protein>
<dbReference type="SUPFAM" id="SSF47336">
    <property type="entry name" value="ACP-like"/>
    <property type="match status" value="1"/>
</dbReference>
<dbReference type="Pfam" id="PF14765">
    <property type="entry name" value="PS-DH"/>
    <property type="match status" value="1"/>
</dbReference>
<dbReference type="InterPro" id="IPR001753">
    <property type="entry name" value="Enoyl-CoA_hydra/iso"/>
</dbReference>
<dbReference type="RefSeq" id="WP_395823450.1">
    <property type="nucleotide sequence ID" value="NZ_CP043494.1"/>
</dbReference>
<evidence type="ECO:0000256" key="5">
    <source>
        <dbReference type="ARBA" id="ARBA00049556"/>
    </source>
</evidence>
<comment type="similarity">
    <text evidence="7">Belongs to the enoyl-CoA hydratase/isomerase family.</text>
</comment>
<dbReference type="InterPro" id="IPR013968">
    <property type="entry name" value="PKS_KR"/>
</dbReference>
<dbReference type="PANTHER" id="PTHR43775">
    <property type="entry name" value="FATTY ACID SYNTHASE"/>
    <property type="match status" value="1"/>
</dbReference>
<dbReference type="PROSITE" id="PS52019">
    <property type="entry name" value="PKS_MFAS_DH"/>
    <property type="match status" value="1"/>
</dbReference>
<dbReference type="SUPFAM" id="SSF51735">
    <property type="entry name" value="NAD(P)-binding Rossmann-fold domains"/>
    <property type="match status" value="2"/>
</dbReference>
<feature type="active site" description="Proton donor; for dehydratase activity" evidence="6">
    <location>
        <position position="194"/>
    </location>
</feature>
<name>A0ABY9WUS3_9BACT</name>
<dbReference type="SUPFAM" id="SSF52096">
    <property type="entry name" value="ClpP/crotonase"/>
    <property type="match status" value="1"/>
</dbReference>
<dbReference type="InterPro" id="IPR057326">
    <property type="entry name" value="KR_dom"/>
</dbReference>
<dbReference type="Gene3D" id="3.90.226.10">
    <property type="entry name" value="2-enoyl-CoA Hydratase, Chain A, domain 1"/>
    <property type="match status" value="1"/>
</dbReference>
<dbReference type="SUPFAM" id="SSF53335">
    <property type="entry name" value="S-adenosyl-L-methionine-dependent methyltransferases"/>
    <property type="match status" value="1"/>
</dbReference>
<dbReference type="Proteomes" id="UP001611383">
    <property type="component" value="Chromosome"/>
</dbReference>
<keyword evidence="4" id="KW-0511">Multifunctional enzyme</keyword>
<dbReference type="CDD" id="cd02440">
    <property type="entry name" value="AdoMet_MTases"/>
    <property type="match status" value="1"/>
</dbReference>
<keyword evidence="1" id="KW-0596">Phosphopantetheine</keyword>
<evidence type="ECO:0000256" key="4">
    <source>
        <dbReference type="ARBA" id="ARBA00023268"/>
    </source>
</evidence>
<gene>
    <name evidence="10" type="ORF">F0U60_23415</name>
</gene>
<dbReference type="InterPro" id="IPR013217">
    <property type="entry name" value="Methyltransf_12"/>
</dbReference>
<dbReference type="InterPro" id="IPR036736">
    <property type="entry name" value="ACP-like_sf"/>
</dbReference>
<proteinExistence type="inferred from homology"/>
<dbReference type="Gene3D" id="1.10.1200.10">
    <property type="entry name" value="ACP-like"/>
    <property type="match status" value="1"/>
</dbReference>
<dbReference type="Pfam" id="PF08659">
    <property type="entry name" value="KR"/>
    <property type="match status" value="1"/>
</dbReference>
<dbReference type="PROSITE" id="PS00012">
    <property type="entry name" value="PHOSPHOPANTETHEINE"/>
    <property type="match status" value="1"/>
</dbReference>
<keyword evidence="2" id="KW-0597">Phosphoprotein</keyword>
<dbReference type="Pfam" id="PF08242">
    <property type="entry name" value="Methyltransf_12"/>
    <property type="match status" value="1"/>
</dbReference>
<dbReference type="PANTHER" id="PTHR43775:SF37">
    <property type="entry name" value="SI:DKEY-61P9.11"/>
    <property type="match status" value="1"/>
</dbReference>
<comment type="catalytic activity">
    <reaction evidence="5">
        <text>a (3S)-3-hydroxyacyl-CoA + NAD(+) = a 3-oxoacyl-CoA + NADH + H(+)</text>
        <dbReference type="Rhea" id="RHEA:22432"/>
        <dbReference type="ChEBI" id="CHEBI:15378"/>
        <dbReference type="ChEBI" id="CHEBI:57318"/>
        <dbReference type="ChEBI" id="CHEBI:57540"/>
        <dbReference type="ChEBI" id="CHEBI:57945"/>
        <dbReference type="ChEBI" id="CHEBI:90726"/>
        <dbReference type="EC" id="1.1.1.35"/>
    </reaction>
</comment>
<evidence type="ECO:0000259" key="8">
    <source>
        <dbReference type="PROSITE" id="PS50075"/>
    </source>
</evidence>
<feature type="domain" description="Carrier" evidence="8">
    <location>
        <begin position="324"/>
        <end position="398"/>
    </location>
</feature>
<accession>A0ABY9WUS3</accession>
<organism evidence="10 11">
    <name type="scientific">Archangium minus</name>
    <dbReference type="NCBI Taxonomy" id="83450"/>
    <lineage>
        <taxon>Bacteria</taxon>
        <taxon>Pseudomonadati</taxon>
        <taxon>Myxococcota</taxon>
        <taxon>Myxococcia</taxon>
        <taxon>Myxococcales</taxon>
        <taxon>Cystobacterineae</taxon>
        <taxon>Archangiaceae</taxon>
        <taxon>Archangium</taxon>
    </lineage>
</organism>
<keyword evidence="3" id="KW-0808">Transferase</keyword>
<dbReference type="Gene3D" id="3.40.50.720">
    <property type="entry name" value="NAD(P)-binding Rossmann-like Domain"/>
    <property type="match status" value="1"/>
</dbReference>
<dbReference type="InterPro" id="IPR020806">
    <property type="entry name" value="PKS_PP-bd"/>
</dbReference>
<dbReference type="Pfam" id="PF00550">
    <property type="entry name" value="PP-binding"/>
    <property type="match status" value="1"/>
</dbReference>
<dbReference type="InterPro" id="IPR029063">
    <property type="entry name" value="SAM-dependent_MTases_sf"/>
</dbReference>
<evidence type="ECO:0000256" key="1">
    <source>
        <dbReference type="ARBA" id="ARBA00022450"/>
    </source>
</evidence>
<dbReference type="InterPro" id="IPR009081">
    <property type="entry name" value="PP-bd_ACP"/>
</dbReference>
<dbReference type="Gene3D" id="3.40.50.150">
    <property type="entry name" value="Vaccinia Virus protein VP39"/>
    <property type="match status" value="1"/>
</dbReference>